<dbReference type="AlphaFoldDB" id="A0A0C3PA85"/>
<organism evidence="1 2">
    <name type="scientific">Pisolithus tinctorius Marx 270</name>
    <dbReference type="NCBI Taxonomy" id="870435"/>
    <lineage>
        <taxon>Eukaryota</taxon>
        <taxon>Fungi</taxon>
        <taxon>Dikarya</taxon>
        <taxon>Basidiomycota</taxon>
        <taxon>Agaricomycotina</taxon>
        <taxon>Agaricomycetes</taxon>
        <taxon>Agaricomycetidae</taxon>
        <taxon>Boletales</taxon>
        <taxon>Sclerodermatineae</taxon>
        <taxon>Pisolithaceae</taxon>
        <taxon>Pisolithus</taxon>
    </lineage>
</organism>
<accession>A0A0C3PA85</accession>
<proteinExistence type="predicted"/>
<dbReference type="InParanoid" id="A0A0C3PA85"/>
<protein>
    <submittedName>
        <fullName evidence="1">Uncharacterized protein</fullName>
    </submittedName>
</protein>
<reference evidence="2" key="2">
    <citation type="submission" date="2015-01" db="EMBL/GenBank/DDBJ databases">
        <title>Evolutionary Origins and Diversification of the Mycorrhizal Mutualists.</title>
        <authorList>
            <consortium name="DOE Joint Genome Institute"/>
            <consortium name="Mycorrhizal Genomics Consortium"/>
            <person name="Kohler A."/>
            <person name="Kuo A."/>
            <person name="Nagy L.G."/>
            <person name="Floudas D."/>
            <person name="Copeland A."/>
            <person name="Barry K.W."/>
            <person name="Cichocki N."/>
            <person name="Veneault-Fourrey C."/>
            <person name="LaButti K."/>
            <person name="Lindquist E.A."/>
            <person name="Lipzen A."/>
            <person name="Lundell T."/>
            <person name="Morin E."/>
            <person name="Murat C."/>
            <person name="Riley R."/>
            <person name="Ohm R."/>
            <person name="Sun H."/>
            <person name="Tunlid A."/>
            <person name="Henrissat B."/>
            <person name="Grigoriev I.V."/>
            <person name="Hibbett D.S."/>
            <person name="Martin F."/>
        </authorList>
    </citation>
    <scope>NUCLEOTIDE SEQUENCE [LARGE SCALE GENOMIC DNA]</scope>
    <source>
        <strain evidence="2">Marx 270</strain>
    </source>
</reference>
<gene>
    <name evidence="1" type="ORF">M404DRAFT_551716</name>
</gene>
<dbReference type="Proteomes" id="UP000054217">
    <property type="component" value="Unassembled WGS sequence"/>
</dbReference>
<dbReference type="EMBL" id="KN831971">
    <property type="protein sequence ID" value="KIO04484.1"/>
    <property type="molecule type" value="Genomic_DNA"/>
</dbReference>
<dbReference type="HOGENOM" id="CLU_1939010_0_0_1"/>
<evidence type="ECO:0000313" key="2">
    <source>
        <dbReference type="Proteomes" id="UP000054217"/>
    </source>
</evidence>
<evidence type="ECO:0000313" key="1">
    <source>
        <dbReference type="EMBL" id="KIO04484.1"/>
    </source>
</evidence>
<reference evidence="1 2" key="1">
    <citation type="submission" date="2014-04" db="EMBL/GenBank/DDBJ databases">
        <authorList>
            <consortium name="DOE Joint Genome Institute"/>
            <person name="Kuo A."/>
            <person name="Kohler A."/>
            <person name="Costa M.D."/>
            <person name="Nagy L.G."/>
            <person name="Floudas D."/>
            <person name="Copeland A."/>
            <person name="Barry K.W."/>
            <person name="Cichocki N."/>
            <person name="Veneault-Fourrey C."/>
            <person name="LaButti K."/>
            <person name="Lindquist E.A."/>
            <person name="Lipzen A."/>
            <person name="Lundell T."/>
            <person name="Morin E."/>
            <person name="Murat C."/>
            <person name="Sun H."/>
            <person name="Tunlid A."/>
            <person name="Henrissat B."/>
            <person name="Grigoriev I.V."/>
            <person name="Hibbett D.S."/>
            <person name="Martin F."/>
            <person name="Nordberg H.P."/>
            <person name="Cantor M.N."/>
            <person name="Hua S.X."/>
        </authorList>
    </citation>
    <scope>NUCLEOTIDE SEQUENCE [LARGE SCALE GENOMIC DNA]</scope>
    <source>
        <strain evidence="1 2">Marx 270</strain>
    </source>
</reference>
<sequence>MHVYWQREGVSSTEVSANDHPSLEDPRTPYTTRVCPTYILNECTNGGVIRRFACQVRLVGRFSHVCVQLAQKNSGKTFPPLLGVFGQIGVTQTKLRLPNRCAPKTSEVAQFIGCLSGLIYEMDSAAAAGD</sequence>
<name>A0A0C3PA85_PISTI</name>
<keyword evidence="2" id="KW-1185">Reference proteome</keyword>